<dbReference type="SUPFAM" id="SSF53756">
    <property type="entry name" value="UDP-Glycosyltransferase/glycogen phosphorylase"/>
    <property type="match status" value="1"/>
</dbReference>
<organism evidence="1 2">
    <name type="scientific">Flammeovirga pectinis</name>
    <dbReference type="NCBI Taxonomy" id="2494373"/>
    <lineage>
        <taxon>Bacteria</taxon>
        <taxon>Pseudomonadati</taxon>
        <taxon>Bacteroidota</taxon>
        <taxon>Cytophagia</taxon>
        <taxon>Cytophagales</taxon>
        <taxon>Flammeovirgaceae</taxon>
        <taxon>Flammeovirga</taxon>
    </lineage>
</organism>
<proteinExistence type="predicted"/>
<evidence type="ECO:0000313" key="2">
    <source>
        <dbReference type="Proteomes" id="UP000267268"/>
    </source>
</evidence>
<dbReference type="KEGG" id="fll:EI427_06975"/>
<dbReference type="EMBL" id="CP034562">
    <property type="protein sequence ID" value="AZQ61989.1"/>
    <property type="molecule type" value="Genomic_DNA"/>
</dbReference>
<name>A0A3S9P1C7_9BACT</name>
<reference evidence="1 2" key="1">
    <citation type="submission" date="2018-12" db="EMBL/GenBank/DDBJ databases">
        <title>Flammeovirga pectinis sp. nov., isolated from the gut of the Korean scallop, Patinopecten yessoensis.</title>
        <authorList>
            <person name="Bae J.-W."/>
            <person name="Jeong Y.-S."/>
            <person name="Kang W."/>
        </authorList>
    </citation>
    <scope>NUCLEOTIDE SEQUENCE [LARGE SCALE GENOMIC DNA]</scope>
    <source>
        <strain evidence="1 2">L12M1</strain>
    </source>
</reference>
<dbReference type="RefSeq" id="WP_126613065.1">
    <property type="nucleotide sequence ID" value="NZ_CP034562.1"/>
</dbReference>
<sequence length="370" mass="42648">MKIVLASVLKPVDDSRVFEKIGLSLSKIQNAEIHIVGTASLNKTAPIQNITFHPYDEISKKPTRLTTSRLFLSQIRKVKPDLIIVHTIELLPALIYYKIKNKKVKIIYDMLENYPFNFRYQKYRPTLQSQILSSFSHLIEKVSYPFLSHIFVAEQTYLTEKKLPLSKTTILENKFNPIYHLKKSIKKQSNTVSLVFCGSLTKIFGVEVILNWFSDLSSCKSVLNYKLTIIGKAYEEDVIQILQNSTTTNKNIKCIGVTEFVPHEQIIKEMFSSDFVVLPYPENPCTKNCIPTKLYECLGLGIPMLTQENLLWEKVCKESNGSMFIDFKQPIEIKSFEEQINTFIPYSNGIDQKALWNTEEKKLLNIIETL</sequence>
<keyword evidence="2" id="KW-1185">Reference proteome</keyword>
<accession>A0A3S9P1C7</accession>
<protein>
    <recommendedName>
        <fullName evidence="3">Glycosyltransferase</fullName>
    </recommendedName>
</protein>
<dbReference type="OrthoDB" id="925984at2"/>
<dbReference type="Gene3D" id="3.40.50.2000">
    <property type="entry name" value="Glycogen Phosphorylase B"/>
    <property type="match status" value="2"/>
</dbReference>
<evidence type="ECO:0000313" key="1">
    <source>
        <dbReference type="EMBL" id="AZQ61989.1"/>
    </source>
</evidence>
<gene>
    <name evidence="1" type="ORF">EI427_06975</name>
</gene>
<dbReference type="AlphaFoldDB" id="A0A3S9P1C7"/>
<dbReference type="Proteomes" id="UP000267268">
    <property type="component" value="Chromosome 1"/>
</dbReference>
<evidence type="ECO:0008006" key="3">
    <source>
        <dbReference type="Google" id="ProtNLM"/>
    </source>
</evidence>